<dbReference type="Proteomes" id="UP001165292">
    <property type="component" value="Unassembled WGS sequence"/>
</dbReference>
<reference evidence="6" key="1">
    <citation type="submission" date="2022-06" db="EMBL/GenBank/DDBJ databases">
        <title>Detection of beta-lactamases in bacteria of animal origin.</title>
        <authorList>
            <person name="Mlynarcik P."/>
            <person name="Zdarska V."/>
            <person name="Chudobova H."/>
            <person name="Prochazkova P."/>
            <person name="Hricova K."/>
            <person name="Mezerova K."/>
            <person name="Bardon J."/>
            <person name="Dolejska M."/>
            <person name="Sukkar I."/>
            <person name="Kolar M."/>
        </authorList>
    </citation>
    <scope>NUCLEOTIDE SEQUENCE</scope>
    <source>
        <strain evidence="6">S 300-3</strain>
    </source>
</reference>
<evidence type="ECO:0000256" key="3">
    <source>
        <dbReference type="PROSITE-ProRule" id="PRU10007"/>
    </source>
</evidence>
<evidence type="ECO:0000313" key="7">
    <source>
        <dbReference type="Proteomes" id="UP001165292"/>
    </source>
</evidence>
<keyword evidence="2 4" id="KW-0560">Oxidoreductase</keyword>
<dbReference type="InterPro" id="IPR016162">
    <property type="entry name" value="Ald_DH_N"/>
</dbReference>
<dbReference type="Gene3D" id="3.40.605.10">
    <property type="entry name" value="Aldehyde Dehydrogenase, Chain A, domain 1"/>
    <property type="match status" value="1"/>
</dbReference>
<accession>A0AA41WJS9</accession>
<sequence length="499" mass="54093">MQASSDTRANYRPDTSYGLFIDNQWVAGDSGETLDILNPANGDIITRIPNATAVDVDHAVQAAQRAFATWRTTTPIERANALLKIADLMEADAERFSVLETLDVGKPIRESSTVDIPLAIDHFRYFAGVIRSHSDEAVMLDEQTLSIVLSEPLGVVGQVIPWNFPLLMAAWKIAPAIAAGNTVVIKPSELTPISILELAKIFAKVLPAGVVNIITGTGASTGQALLDHPHVRKLAFTGSTGVGHRVADAAAKKLIPATLELGGKSANIVFPDANWDKAVEAAALAILWNQGQVCESGARLFVHESIYERFLAEVKQKFEAVRVGNPLHPDTMMGAQVSKTQMERILGYIDIAKQEGATVLLGGGRLTGPGYDDGFFIQPTILVDVRNDMRVAYEEIFGPVLCVIPFKDEADVIAMANDSEYGLAGAVWTQDINRALRVSRAVETGRIWVNTYHEIPAHAPFGGYKKSGLGRETHKSILEAYTQKKNVYISLNEAPLGLF</sequence>
<dbReference type="InterPro" id="IPR029510">
    <property type="entry name" value="Ald_DH_CS_GLU"/>
</dbReference>
<dbReference type="PROSITE" id="PS00687">
    <property type="entry name" value="ALDEHYDE_DEHYDR_GLU"/>
    <property type="match status" value="1"/>
</dbReference>
<dbReference type="InterPro" id="IPR016161">
    <property type="entry name" value="Ald_DH/histidinol_DH"/>
</dbReference>
<dbReference type="FunFam" id="3.40.605.10:FF:000001">
    <property type="entry name" value="Aldehyde dehydrogenase 1"/>
    <property type="match status" value="1"/>
</dbReference>
<dbReference type="SUPFAM" id="SSF53720">
    <property type="entry name" value="ALDH-like"/>
    <property type="match status" value="1"/>
</dbReference>
<organism evidence="6 7">
    <name type="scientific">Stutzerimonas nitrititolerans</name>
    <dbReference type="NCBI Taxonomy" id="2482751"/>
    <lineage>
        <taxon>Bacteria</taxon>
        <taxon>Pseudomonadati</taxon>
        <taxon>Pseudomonadota</taxon>
        <taxon>Gammaproteobacteria</taxon>
        <taxon>Pseudomonadales</taxon>
        <taxon>Pseudomonadaceae</taxon>
        <taxon>Stutzerimonas</taxon>
    </lineage>
</organism>
<evidence type="ECO:0000256" key="2">
    <source>
        <dbReference type="ARBA" id="ARBA00023002"/>
    </source>
</evidence>
<proteinExistence type="inferred from homology"/>
<evidence type="ECO:0000256" key="1">
    <source>
        <dbReference type="ARBA" id="ARBA00009986"/>
    </source>
</evidence>
<comment type="caution">
    <text evidence="6">The sequence shown here is derived from an EMBL/GenBank/DDBJ whole genome shotgun (WGS) entry which is preliminary data.</text>
</comment>
<comment type="similarity">
    <text evidence="1 4">Belongs to the aldehyde dehydrogenase family.</text>
</comment>
<dbReference type="GO" id="GO:0004030">
    <property type="term" value="F:aldehyde dehydrogenase [NAD(P)+] activity"/>
    <property type="evidence" value="ECO:0007669"/>
    <property type="project" value="UniProtKB-ARBA"/>
</dbReference>
<dbReference type="Pfam" id="PF00171">
    <property type="entry name" value="Aldedh"/>
    <property type="match status" value="1"/>
</dbReference>
<dbReference type="InterPro" id="IPR015590">
    <property type="entry name" value="Aldehyde_DH_dom"/>
</dbReference>
<feature type="domain" description="Aldehyde dehydrogenase" evidence="5">
    <location>
        <begin position="25"/>
        <end position="487"/>
    </location>
</feature>
<evidence type="ECO:0000259" key="5">
    <source>
        <dbReference type="Pfam" id="PF00171"/>
    </source>
</evidence>
<evidence type="ECO:0000256" key="4">
    <source>
        <dbReference type="RuleBase" id="RU003345"/>
    </source>
</evidence>
<feature type="active site" evidence="3">
    <location>
        <position position="260"/>
    </location>
</feature>
<dbReference type="RefSeq" id="WP_253162466.1">
    <property type="nucleotide sequence ID" value="NZ_JAMYBS010000004.1"/>
</dbReference>
<gene>
    <name evidence="6" type="ORF">NJF43_05395</name>
</gene>
<dbReference type="FunFam" id="3.40.309.10:FF:000012">
    <property type="entry name" value="Betaine aldehyde dehydrogenase"/>
    <property type="match status" value="1"/>
</dbReference>
<dbReference type="PANTHER" id="PTHR11699">
    <property type="entry name" value="ALDEHYDE DEHYDROGENASE-RELATED"/>
    <property type="match status" value="1"/>
</dbReference>
<dbReference type="AlphaFoldDB" id="A0AA41WJS9"/>
<dbReference type="InterPro" id="IPR016163">
    <property type="entry name" value="Ald_DH_C"/>
</dbReference>
<dbReference type="EMBL" id="JAMYBS010000004">
    <property type="protein sequence ID" value="MCO7544190.1"/>
    <property type="molecule type" value="Genomic_DNA"/>
</dbReference>
<name>A0AA41WJS9_9GAMM</name>
<dbReference type="Gene3D" id="3.40.309.10">
    <property type="entry name" value="Aldehyde Dehydrogenase, Chain A, domain 2"/>
    <property type="match status" value="1"/>
</dbReference>
<evidence type="ECO:0000313" key="6">
    <source>
        <dbReference type="EMBL" id="MCO7544190.1"/>
    </source>
</evidence>
<protein>
    <submittedName>
        <fullName evidence="6">Aldehyde dehydrogenase family protein</fullName>
    </submittedName>
</protein>